<dbReference type="EMBL" id="JBHSXM010000001">
    <property type="protein sequence ID" value="MFC6837204.1"/>
    <property type="molecule type" value="Genomic_DNA"/>
</dbReference>
<evidence type="ECO:0000256" key="1">
    <source>
        <dbReference type="SAM" id="Phobius"/>
    </source>
</evidence>
<accession>A0ABD5UEJ4</accession>
<keyword evidence="1" id="KW-1133">Transmembrane helix</keyword>
<dbReference type="Pfam" id="PF26478">
    <property type="entry name" value="DUF8151"/>
    <property type="match status" value="1"/>
</dbReference>
<reference evidence="3 4" key="1">
    <citation type="journal article" date="2019" name="Int. J. Syst. Evol. Microbiol.">
        <title>The Global Catalogue of Microorganisms (GCM) 10K type strain sequencing project: providing services to taxonomists for standard genome sequencing and annotation.</title>
        <authorList>
            <consortium name="The Broad Institute Genomics Platform"/>
            <consortium name="The Broad Institute Genome Sequencing Center for Infectious Disease"/>
            <person name="Wu L."/>
            <person name="Ma J."/>
        </authorList>
    </citation>
    <scope>NUCLEOTIDE SEQUENCE [LARGE SCALE GENOMIC DNA]</scope>
    <source>
        <strain evidence="3 4">PSRA2</strain>
    </source>
</reference>
<dbReference type="Proteomes" id="UP001596406">
    <property type="component" value="Unassembled WGS sequence"/>
</dbReference>
<feature type="transmembrane region" description="Helical" evidence="1">
    <location>
        <begin position="46"/>
        <end position="65"/>
    </location>
</feature>
<keyword evidence="4" id="KW-1185">Reference proteome</keyword>
<evidence type="ECO:0000259" key="2">
    <source>
        <dbReference type="Pfam" id="PF26478"/>
    </source>
</evidence>
<evidence type="ECO:0000313" key="3">
    <source>
        <dbReference type="EMBL" id="MFC6837204.1"/>
    </source>
</evidence>
<keyword evidence="1" id="KW-0812">Transmembrane</keyword>
<comment type="caution">
    <text evidence="3">The sequence shown here is derived from an EMBL/GenBank/DDBJ whole genome shotgun (WGS) entry which is preliminary data.</text>
</comment>
<protein>
    <recommendedName>
        <fullName evidence="2">DUF8151 domain-containing protein</fullName>
    </recommendedName>
</protein>
<gene>
    <name evidence="3" type="ORF">ACFQHK_11870</name>
</gene>
<sequence>MKGTLLEPALEALSVLVYAVVTTALTVLGLFAEQAGANALATDQTLGLWMVGMGAVALVGAYLVATGRLLPRARALLA</sequence>
<feature type="domain" description="DUF8151" evidence="2">
    <location>
        <begin position="1"/>
        <end position="76"/>
    </location>
</feature>
<feature type="transmembrane region" description="Helical" evidence="1">
    <location>
        <begin position="12"/>
        <end position="31"/>
    </location>
</feature>
<name>A0ABD5UEJ4_9EURY</name>
<evidence type="ECO:0000313" key="4">
    <source>
        <dbReference type="Proteomes" id="UP001596406"/>
    </source>
</evidence>
<organism evidence="3 4">
    <name type="scientific">Halomarina ordinaria</name>
    <dbReference type="NCBI Taxonomy" id="3033939"/>
    <lineage>
        <taxon>Archaea</taxon>
        <taxon>Methanobacteriati</taxon>
        <taxon>Methanobacteriota</taxon>
        <taxon>Stenosarchaea group</taxon>
        <taxon>Halobacteria</taxon>
        <taxon>Halobacteriales</taxon>
        <taxon>Natronomonadaceae</taxon>
        <taxon>Halomarina</taxon>
    </lineage>
</organism>
<dbReference type="AlphaFoldDB" id="A0ABD5UEJ4"/>
<keyword evidence="1" id="KW-0472">Membrane</keyword>
<dbReference type="InterPro" id="IPR058464">
    <property type="entry name" value="DUF8151"/>
</dbReference>
<dbReference type="RefSeq" id="WP_304448871.1">
    <property type="nucleotide sequence ID" value="NZ_JARRAH010000001.1"/>
</dbReference>
<proteinExistence type="predicted"/>